<evidence type="ECO:0000313" key="1">
    <source>
        <dbReference type="EMBL" id="KAK8834627.1"/>
    </source>
</evidence>
<protein>
    <submittedName>
        <fullName evidence="1">Uncharacterized protein</fullName>
    </submittedName>
</protein>
<name>A0ABR2GM17_9EUKA</name>
<organism evidence="1 2">
    <name type="scientific">Tritrichomonas musculus</name>
    <dbReference type="NCBI Taxonomy" id="1915356"/>
    <lineage>
        <taxon>Eukaryota</taxon>
        <taxon>Metamonada</taxon>
        <taxon>Parabasalia</taxon>
        <taxon>Tritrichomonadida</taxon>
        <taxon>Tritrichomonadidae</taxon>
        <taxon>Tritrichomonas</taxon>
    </lineage>
</organism>
<evidence type="ECO:0000313" key="2">
    <source>
        <dbReference type="Proteomes" id="UP001470230"/>
    </source>
</evidence>
<proteinExistence type="predicted"/>
<sequence length="164" mass="19846">MIDAFVNFCKEKDRELNIKRYILSGIIPSFYETQFENKVGTVMLINEERINNILNKSPITFLNSFLAKFSILLDERNLMSVFNKNQKEYDTMKSYYTIVNQLGYKFRFYFVFKAAFEYNIYKVKEKRFPNNVKYLNRWQNDNKINSIVQKNTKIWVNVVFNWTT</sequence>
<accession>A0ABR2GM17</accession>
<keyword evidence="2" id="KW-1185">Reference proteome</keyword>
<gene>
    <name evidence="1" type="ORF">M9Y10_026571</name>
</gene>
<dbReference type="Proteomes" id="UP001470230">
    <property type="component" value="Unassembled WGS sequence"/>
</dbReference>
<reference evidence="1 2" key="1">
    <citation type="submission" date="2024-04" db="EMBL/GenBank/DDBJ databases">
        <title>Tritrichomonas musculus Genome.</title>
        <authorList>
            <person name="Alves-Ferreira E."/>
            <person name="Grigg M."/>
            <person name="Lorenzi H."/>
            <person name="Galac M."/>
        </authorList>
    </citation>
    <scope>NUCLEOTIDE SEQUENCE [LARGE SCALE GENOMIC DNA]</scope>
    <source>
        <strain evidence="1 2">EAF2021</strain>
    </source>
</reference>
<comment type="caution">
    <text evidence="1">The sequence shown here is derived from an EMBL/GenBank/DDBJ whole genome shotgun (WGS) entry which is preliminary data.</text>
</comment>
<dbReference type="EMBL" id="JAPFFF010000350">
    <property type="protein sequence ID" value="KAK8834627.1"/>
    <property type="molecule type" value="Genomic_DNA"/>
</dbReference>